<dbReference type="PANTHER" id="PTHR32319:SF0">
    <property type="entry name" value="BACTERIAL HEMOLYSIN-LIKE PROTEIN"/>
    <property type="match status" value="1"/>
</dbReference>
<dbReference type="PANTHER" id="PTHR32319">
    <property type="entry name" value="BACTERIAL HEMOLYSIN-LIKE PROTEIN"/>
    <property type="match status" value="1"/>
</dbReference>
<dbReference type="PIRSF" id="PIRSF005578">
    <property type="entry name" value="TlyA"/>
    <property type="match status" value="1"/>
</dbReference>
<evidence type="ECO:0000256" key="3">
    <source>
        <dbReference type="PROSITE-ProRule" id="PRU00182"/>
    </source>
</evidence>
<evidence type="ECO:0000256" key="1">
    <source>
        <dbReference type="ARBA" id="ARBA00022884"/>
    </source>
</evidence>
<dbReference type="STRING" id="1555112.LIP_2588"/>
<organism evidence="6 7">
    <name type="scientific">Limnochorda pilosa</name>
    <dbReference type="NCBI Taxonomy" id="1555112"/>
    <lineage>
        <taxon>Bacteria</taxon>
        <taxon>Bacillati</taxon>
        <taxon>Bacillota</taxon>
        <taxon>Limnochordia</taxon>
        <taxon>Limnochordales</taxon>
        <taxon>Limnochordaceae</taxon>
        <taxon>Limnochorda</taxon>
    </lineage>
</organism>
<dbReference type="GO" id="GO:0003723">
    <property type="term" value="F:RNA binding"/>
    <property type="evidence" value="ECO:0007669"/>
    <property type="project" value="UniProtKB-KW"/>
</dbReference>
<dbReference type="CDD" id="cd00165">
    <property type="entry name" value="S4"/>
    <property type="match status" value="1"/>
</dbReference>
<reference evidence="7" key="1">
    <citation type="submission" date="2015-07" db="EMBL/GenBank/DDBJ databases">
        <title>Complete genome sequence and phylogenetic analysis of Limnochorda pilosa.</title>
        <authorList>
            <person name="Watanabe M."/>
            <person name="Kojima H."/>
            <person name="Fukui M."/>
        </authorList>
    </citation>
    <scope>NUCLEOTIDE SEQUENCE [LARGE SCALE GENOMIC DNA]</scope>
    <source>
        <strain evidence="7">HC45</strain>
    </source>
</reference>
<evidence type="ECO:0000256" key="2">
    <source>
        <dbReference type="ARBA" id="ARBA00029460"/>
    </source>
</evidence>
<dbReference type="PROSITE" id="PS50889">
    <property type="entry name" value="S4"/>
    <property type="match status" value="1"/>
</dbReference>
<keyword evidence="1 3" id="KW-0694">RNA-binding</keyword>
<dbReference type="PATRIC" id="fig|1555112.3.peg.2628"/>
<feature type="domain" description="RNA-binding S4" evidence="5">
    <location>
        <begin position="6"/>
        <end position="68"/>
    </location>
</feature>
<evidence type="ECO:0000256" key="4">
    <source>
        <dbReference type="SAM" id="MobiDB-lite"/>
    </source>
</evidence>
<dbReference type="Pfam" id="PF01728">
    <property type="entry name" value="FtsJ"/>
    <property type="match status" value="1"/>
</dbReference>
<dbReference type="InterPro" id="IPR002877">
    <property type="entry name" value="RNA_MeTrfase_FtsJ_dom"/>
</dbReference>
<accession>A0A0K2SMR1</accession>
<evidence type="ECO:0000313" key="7">
    <source>
        <dbReference type="Proteomes" id="UP000065807"/>
    </source>
</evidence>
<dbReference type="InterPro" id="IPR004538">
    <property type="entry name" value="Hemolysin_A/TlyA"/>
</dbReference>
<dbReference type="Gene3D" id="3.40.50.150">
    <property type="entry name" value="Vaccinia Virus protein VP39"/>
    <property type="match status" value="1"/>
</dbReference>
<dbReference type="InterPro" id="IPR036986">
    <property type="entry name" value="S4_RNA-bd_sf"/>
</dbReference>
<comment type="similarity">
    <text evidence="2">Belongs to the TlyA family.</text>
</comment>
<feature type="region of interest" description="Disordered" evidence="4">
    <location>
        <begin position="250"/>
        <end position="278"/>
    </location>
</feature>
<dbReference type="RefSeq" id="WP_082726273.1">
    <property type="nucleotide sequence ID" value="NZ_AP014924.1"/>
</dbReference>
<dbReference type="CDD" id="cd02440">
    <property type="entry name" value="AdoMet_MTases"/>
    <property type="match status" value="1"/>
</dbReference>
<protein>
    <submittedName>
        <fullName evidence="6">RNA methyltransferase</fullName>
    </submittedName>
</protein>
<dbReference type="Pfam" id="PF01479">
    <property type="entry name" value="S4"/>
    <property type="match status" value="1"/>
</dbReference>
<dbReference type="InterPro" id="IPR029063">
    <property type="entry name" value="SAM-dependent_MTases_sf"/>
</dbReference>
<dbReference type="EMBL" id="AP014924">
    <property type="protein sequence ID" value="BAS28418.1"/>
    <property type="molecule type" value="Genomic_DNA"/>
</dbReference>
<gene>
    <name evidence="6" type="ORF">LIP_2588</name>
</gene>
<name>A0A0K2SMR1_LIMPI</name>
<dbReference type="KEGG" id="lpil:LIP_2588"/>
<dbReference type="GO" id="GO:0008168">
    <property type="term" value="F:methyltransferase activity"/>
    <property type="evidence" value="ECO:0007669"/>
    <property type="project" value="UniProtKB-KW"/>
</dbReference>
<dbReference type="SUPFAM" id="SSF53335">
    <property type="entry name" value="S-adenosyl-L-methionine-dependent methyltransferases"/>
    <property type="match status" value="1"/>
</dbReference>
<dbReference type="Proteomes" id="UP000065807">
    <property type="component" value="Chromosome"/>
</dbReference>
<dbReference type="OrthoDB" id="9784736at2"/>
<dbReference type="InterPro" id="IPR047048">
    <property type="entry name" value="TlyA"/>
</dbReference>
<sequence>MSEGPGRLDRRLVEEGLFPSREQARRAIMAGEVQVDGRTVSVPGARVPRGAQVVWAGRPPRFVSRGGEKLEHALDRFGLAVEGRICLDVGASTGGFTDCLLQRGARRVYAVDVGYGQLAWKLRKDPRVVVLERTNIRRLEPSMVPEAAELATVDVSFISVTLFLGRLRSLLAPAADLVVLVKPQFEAGRTRVGKGGVVRSPEVHVDVLKKVWEAARGEGFAARGLVPSPLLGPAGNREFLLWLQAADDPAACPPPDPDLLATVTRPPDEGSGPLSPEL</sequence>
<keyword evidence="6" id="KW-0489">Methyltransferase</keyword>
<dbReference type="Gene3D" id="3.10.290.10">
    <property type="entry name" value="RNA-binding S4 domain"/>
    <property type="match status" value="1"/>
</dbReference>
<keyword evidence="7" id="KW-1185">Reference proteome</keyword>
<proteinExistence type="inferred from homology"/>
<dbReference type="InterPro" id="IPR002942">
    <property type="entry name" value="S4_RNA-bd"/>
</dbReference>
<evidence type="ECO:0000313" key="6">
    <source>
        <dbReference type="EMBL" id="BAS28418.1"/>
    </source>
</evidence>
<dbReference type="SMART" id="SM00363">
    <property type="entry name" value="S4"/>
    <property type="match status" value="1"/>
</dbReference>
<keyword evidence="6" id="KW-0808">Transferase</keyword>
<dbReference type="GO" id="GO:0032259">
    <property type="term" value="P:methylation"/>
    <property type="evidence" value="ECO:0007669"/>
    <property type="project" value="UniProtKB-KW"/>
</dbReference>
<dbReference type="AlphaFoldDB" id="A0A0K2SMR1"/>
<dbReference type="NCBIfam" id="TIGR00478">
    <property type="entry name" value="tly"/>
    <property type="match status" value="1"/>
</dbReference>
<dbReference type="SUPFAM" id="SSF55174">
    <property type="entry name" value="Alpha-L RNA-binding motif"/>
    <property type="match status" value="1"/>
</dbReference>
<reference evidence="7" key="2">
    <citation type="journal article" date="2016" name="Int. J. Syst. Evol. Microbiol.">
        <title>Complete genome sequence and cell structure of Limnochorda pilosa, a Gram-negative spore-former within the phylum Firmicutes.</title>
        <authorList>
            <person name="Watanabe M."/>
            <person name="Kojima H."/>
            <person name="Fukui M."/>
        </authorList>
    </citation>
    <scope>NUCLEOTIDE SEQUENCE [LARGE SCALE GENOMIC DNA]</scope>
    <source>
        <strain evidence="7">HC45</strain>
    </source>
</reference>
<evidence type="ECO:0000259" key="5">
    <source>
        <dbReference type="SMART" id="SM00363"/>
    </source>
</evidence>